<evidence type="ECO:0000259" key="2">
    <source>
        <dbReference type="SMART" id="SM00062"/>
    </source>
</evidence>
<dbReference type="Pfam" id="PF00497">
    <property type="entry name" value="SBP_bac_3"/>
    <property type="match status" value="1"/>
</dbReference>
<feature type="domain" description="Solute-binding protein family 3/N-terminal" evidence="2">
    <location>
        <begin position="36"/>
        <end position="266"/>
    </location>
</feature>
<gene>
    <name evidence="3" type="ORF">V1479_06185</name>
</gene>
<dbReference type="SMART" id="SM00062">
    <property type="entry name" value="PBPb"/>
    <property type="match status" value="1"/>
</dbReference>
<comment type="caution">
    <text evidence="3">The sequence shown here is derived from an EMBL/GenBank/DDBJ whole genome shotgun (WGS) entry which is preliminary data.</text>
</comment>
<evidence type="ECO:0000256" key="1">
    <source>
        <dbReference type="ARBA" id="ARBA00022729"/>
    </source>
</evidence>
<dbReference type="Proteomes" id="UP001559025">
    <property type="component" value="Unassembled WGS sequence"/>
</dbReference>
<dbReference type="SUPFAM" id="SSF53850">
    <property type="entry name" value="Periplasmic binding protein-like II"/>
    <property type="match status" value="1"/>
</dbReference>
<keyword evidence="4" id="KW-1185">Reference proteome</keyword>
<protein>
    <submittedName>
        <fullName evidence="3">Transporter substrate-binding domain-containing protein</fullName>
    </submittedName>
</protein>
<keyword evidence="1" id="KW-0732">Signal</keyword>
<dbReference type="EMBL" id="JAZHFV010000002">
    <property type="protein sequence ID" value="MEX4006886.1"/>
    <property type="molecule type" value="Genomic_DNA"/>
</dbReference>
<dbReference type="PANTHER" id="PTHR35936:SF35">
    <property type="entry name" value="L-CYSTINE-BINDING PROTEIN TCYJ"/>
    <property type="match status" value="1"/>
</dbReference>
<sequence length="268" mass="29903">MTALAGSAARAAEPSIPNYWDERERLPKPDLSGVERLRFLTTIDFPPFSFLDGQGRLSGFHVDLAREVCRELDIVARCQIQGLPWDELDTAMATGQGEALIAGTPINAQTRESYLFSRPYLRFPARFIVRKSTTLYEPLYKAIDGKRTGVMAGTAHEAMLRRYFPDAKAVTFTKPEWLQDALREGRIDGIFGDGMRLSFWLAGSASQNCCRFAGGPYLAPEFLGSGLAIAVKRDDAVLARAFDFALREISVNGTFAELYLKYFPVSFY</sequence>
<dbReference type="InterPro" id="IPR001638">
    <property type="entry name" value="Solute-binding_3/MltF_N"/>
</dbReference>
<accession>A0ABV3WQF1</accession>
<dbReference type="PANTHER" id="PTHR35936">
    <property type="entry name" value="MEMBRANE-BOUND LYTIC MUREIN TRANSGLYCOSYLASE F"/>
    <property type="match status" value="1"/>
</dbReference>
<evidence type="ECO:0000313" key="4">
    <source>
        <dbReference type="Proteomes" id="UP001559025"/>
    </source>
</evidence>
<dbReference type="Gene3D" id="3.40.190.10">
    <property type="entry name" value="Periplasmic binding protein-like II"/>
    <property type="match status" value="2"/>
</dbReference>
<reference evidence="3 4" key="1">
    <citation type="submission" date="2024-01" db="EMBL/GenBank/DDBJ databases">
        <title>New evidence supports the origin of RcGTA from prophage.</title>
        <authorList>
            <person name="Xu Y."/>
            <person name="Liu B."/>
            <person name="Chen F."/>
        </authorList>
    </citation>
    <scope>NUCLEOTIDE SEQUENCE [LARGE SCALE GENOMIC DNA]</scope>
    <source>
        <strain evidence="3 4">CBW1107-2</strain>
    </source>
</reference>
<organism evidence="3 4">
    <name type="scientific">Neoaquamicrobium sediminum</name>
    <dbReference type="NCBI Taxonomy" id="1849104"/>
    <lineage>
        <taxon>Bacteria</taxon>
        <taxon>Pseudomonadati</taxon>
        <taxon>Pseudomonadota</taxon>
        <taxon>Alphaproteobacteria</taxon>
        <taxon>Hyphomicrobiales</taxon>
        <taxon>Phyllobacteriaceae</taxon>
        <taxon>Neoaquamicrobium</taxon>
    </lineage>
</organism>
<name>A0ABV3WQF1_9HYPH</name>
<proteinExistence type="predicted"/>
<evidence type="ECO:0000313" key="3">
    <source>
        <dbReference type="EMBL" id="MEX4006886.1"/>
    </source>
</evidence>